<dbReference type="EMBL" id="CP003661">
    <property type="protein sequence ID" value="AFZ61176.1"/>
    <property type="molecule type" value="Genomic_DNA"/>
</dbReference>
<gene>
    <name evidence="1" type="ordered locus">Anacy_5885</name>
</gene>
<dbReference type="HOGENOM" id="CLU_161153_0_0_3"/>
<evidence type="ECO:0000313" key="2">
    <source>
        <dbReference type="Proteomes" id="UP000010474"/>
    </source>
</evidence>
<keyword evidence="1" id="KW-0614">Plasmid</keyword>
<name>K9ZPQ6_ANACC</name>
<sequence length="127" mass="14613">MYTLNAFIVNRIIILSCPKLYNLYLNMKISHSFTANITKDTYVSSYSNGNNQSCSFFADGETVTINFNADCLHQVRETIKVLQQIDQSLSEQRQQQIANELEQLNTHHFMSLSQSHNGKYHTMEITS</sequence>
<geneLocation type="plasmid" evidence="1 2">
    <name>pANACY.02</name>
</geneLocation>
<dbReference type="OrthoDB" id="495484at2"/>
<dbReference type="KEGG" id="acy:Anacy_5885"/>
<dbReference type="Proteomes" id="UP000010474">
    <property type="component" value="Plasmid pANACY.02"/>
</dbReference>
<dbReference type="PATRIC" id="fig|272123.3.peg.6388"/>
<protein>
    <submittedName>
        <fullName evidence="1">Uncharacterized protein</fullName>
    </submittedName>
</protein>
<evidence type="ECO:0000313" key="1">
    <source>
        <dbReference type="EMBL" id="AFZ61176.1"/>
    </source>
</evidence>
<keyword evidence="2" id="KW-1185">Reference proteome</keyword>
<proteinExistence type="predicted"/>
<accession>K9ZPQ6</accession>
<reference evidence="2" key="1">
    <citation type="journal article" date="2013" name="Proc. Natl. Acad. Sci. U.S.A.">
        <title>Improving the coverage of the cyanobacterial phylum using diversity-driven genome sequencing.</title>
        <authorList>
            <person name="Shih P.M."/>
            <person name="Wu D."/>
            <person name="Latifi A."/>
            <person name="Axen S.D."/>
            <person name="Fewer D.P."/>
            <person name="Talla E."/>
            <person name="Calteau A."/>
            <person name="Cai F."/>
            <person name="Tandeau de Marsac N."/>
            <person name="Rippka R."/>
            <person name="Herdman M."/>
            <person name="Sivonen K."/>
            <person name="Coursin T."/>
            <person name="Laurent T."/>
            <person name="Goodwin L."/>
            <person name="Nolan M."/>
            <person name="Davenport K.W."/>
            <person name="Han C.S."/>
            <person name="Rubin E.M."/>
            <person name="Eisen J.A."/>
            <person name="Woyke T."/>
            <person name="Gugger M."/>
            <person name="Kerfeld C.A."/>
        </authorList>
    </citation>
    <scope>NUCLEOTIDE SEQUENCE [LARGE SCALE GENOMIC DNA]</scope>
    <source>
        <strain evidence="2">ATCC 27899 / PCC 7122</strain>
    </source>
</reference>
<organism evidence="1 2">
    <name type="scientific">Anabaena cylindrica (strain ATCC 27899 / PCC 7122)</name>
    <dbReference type="NCBI Taxonomy" id="272123"/>
    <lineage>
        <taxon>Bacteria</taxon>
        <taxon>Bacillati</taxon>
        <taxon>Cyanobacteriota</taxon>
        <taxon>Cyanophyceae</taxon>
        <taxon>Nostocales</taxon>
        <taxon>Nostocaceae</taxon>
        <taxon>Anabaena</taxon>
    </lineage>
</organism>
<dbReference type="AlphaFoldDB" id="K9ZPQ6"/>